<dbReference type="PROSITE" id="PS51257">
    <property type="entry name" value="PROKAR_LIPOPROTEIN"/>
    <property type="match status" value="1"/>
</dbReference>
<accession>Q01YF6</accession>
<dbReference type="KEGG" id="sus:Acid_4347"/>
<sequence precursor="true">MGGLFSKKLKRCRRRPSLWVVILAVLLAACGGPPKRVEAPAPDPTLDASYGRAVAELAAAGREAKALISAGKNDAAAAVITRGQPLIATVLAAPHPTLAAMEAASDLDELYGQMLLANKNYGWARMLFQKNRSRWMHWTPQTDDTTRRRNEADAAIAECDRAIAK</sequence>
<proteinExistence type="predicted"/>
<name>Q01YF6_SOLUE</name>
<dbReference type="AlphaFoldDB" id="Q01YF6"/>
<protein>
    <submittedName>
        <fullName evidence="1">Uncharacterized protein</fullName>
    </submittedName>
</protein>
<dbReference type="EMBL" id="CP000473">
    <property type="protein sequence ID" value="ABJ85309.1"/>
    <property type="molecule type" value="Genomic_DNA"/>
</dbReference>
<gene>
    <name evidence="1" type="ordered locus">Acid_4347</name>
</gene>
<dbReference type="HOGENOM" id="CLU_1609709_0_0_0"/>
<organism evidence="1">
    <name type="scientific">Solibacter usitatus (strain Ellin6076)</name>
    <dbReference type="NCBI Taxonomy" id="234267"/>
    <lineage>
        <taxon>Bacteria</taxon>
        <taxon>Pseudomonadati</taxon>
        <taxon>Acidobacteriota</taxon>
        <taxon>Terriglobia</taxon>
        <taxon>Bryobacterales</taxon>
        <taxon>Solibacteraceae</taxon>
        <taxon>Candidatus Solibacter</taxon>
    </lineage>
</organism>
<reference evidence="1" key="1">
    <citation type="submission" date="2006-10" db="EMBL/GenBank/DDBJ databases">
        <title>Complete sequence of Solibacter usitatus Ellin6076.</title>
        <authorList>
            <consortium name="US DOE Joint Genome Institute"/>
            <person name="Copeland A."/>
            <person name="Lucas S."/>
            <person name="Lapidus A."/>
            <person name="Barry K."/>
            <person name="Detter J.C."/>
            <person name="Glavina del Rio T."/>
            <person name="Hammon N."/>
            <person name="Israni S."/>
            <person name="Dalin E."/>
            <person name="Tice H."/>
            <person name="Pitluck S."/>
            <person name="Thompson L.S."/>
            <person name="Brettin T."/>
            <person name="Bruce D."/>
            <person name="Han C."/>
            <person name="Tapia R."/>
            <person name="Gilna P."/>
            <person name="Schmutz J."/>
            <person name="Larimer F."/>
            <person name="Land M."/>
            <person name="Hauser L."/>
            <person name="Kyrpides N."/>
            <person name="Mikhailova N."/>
            <person name="Janssen P.H."/>
            <person name="Kuske C.R."/>
            <person name="Richardson P."/>
        </authorList>
    </citation>
    <scope>NUCLEOTIDE SEQUENCE</scope>
    <source>
        <strain evidence="1">Ellin6076</strain>
    </source>
</reference>
<evidence type="ECO:0000313" key="1">
    <source>
        <dbReference type="EMBL" id="ABJ85309.1"/>
    </source>
</evidence>
<dbReference type="InParanoid" id="Q01YF6"/>